<reference evidence="2" key="1">
    <citation type="journal article" date="2023" name="Nat. Plants">
        <title>Single-cell RNA sequencing provides a high-resolution roadmap for understanding the multicellular compartmentation of specialized metabolism.</title>
        <authorList>
            <person name="Sun S."/>
            <person name="Shen X."/>
            <person name="Li Y."/>
            <person name="Li Y."/>
            <person name="Wang S."/>
            <person name="Li R."/>
            <person name="Zhang H."/>
            <person name="Shen G."/>
            <person name="Guo B."/>
            <person name="Wei J."/>
            <person name="Xu J."/>
            <person name="St-Pierre B."/>
            <person name="Chen S."/>
            <person name="Sun C."/>
        </authorList>
    </citation>
    <scope>NUCLEOTIDE SEQUENCE [LARGE SCALE GENOMIC DNA]</scope>
</reference>
<name>A0ACC0AR36_CATRO</name>
<organism evidence="1 2">
    <name type="scientific">Catharanthus roseus</name>
    <name type="common">Madagascar periwinkle</name>
    <name type="synonym">Vinca rosea</name>
    <dbReference type="NCBI Taxonomy" id="4058"/>
    <lineage>
        <taxon>Eukaryota</taxon>
        <taxon>Viridiplantae</taxon>
        <taxon>Streptophyta</taxon>
        <taxon>Embryophyta</taxon>
        <taxon>Tracheophyta</taxon>
        <taxon>Spermatophyta</taxon>
        <taxon>Magnoliopsida</taxon>
        <taxon>eudicotyledons</taxon>
        <taxon>Gunneridae</taxon>
        <taxon>Pentapetalae</taxon>
        <taxon>asterids</taxon>
        <taxon>lamiids</taxon>
        <taxon>Gentianales</taxon>
        <taxon>Apocynaceae</taxon>
        <taxon>Rauvolfioideae</taxon>
        <taxon>Vinceae</taxon>
        <taxon>Catharanthinae</taxon>
        <taxon>Catharanthus</taxon>
    </lineage>
</organism>
<gene>
    <name evidence="1" type="ORF">M9H77_21236</name>
</gene>
<protein>
    <submittedName>
        <fullName evidence="1">Uncharacterized protein</fullName>
    </submittedName>
</protein>
<sequence length="231" mass="27237">MAAEEILQLFDSYWLEHNIFKAKPIPTKPIPDQEHHLLEESKVSNIVNLQVRSVSDQSLRIDSSCFSQSPRSVITTTSKLQKILSGQETNDFCKEIEDQEQEKKMENNNKQRRRRIRRRSNMSRSLSDLEFEELKGFMDLGFIFTEEDKKSSLVSIIPGLQRWGKRDEDEIKGKYEEVSRPYLSEAWKVLDEQRNNKAFMMMEWRFPALHNEINMKDNLKAWAHIVASTVR</sequence>
<proteinExistence type="predicted"/>
<keyword evidence="2" id="KW-1185">Reference proteome</keyword>
<evidence type="ECO:0000313" key="2">
    <source>
        <dbReference type="Proteomes" id="UP001060085"/>
    </source>
</evidence>
<evidence type="ECO:0000313" key="1">
    <source>
        <dbReference type="EMBL" id="KAI5661913.1"/>
    </source>
</evidence>
<accession>A0ACC0AR36</accession>
<dbReference type="EMBL" id="CM044705">
    <property type="protein sequence ID" value="KAI5661913.1"/>
    <property type="molecule type" value="Genomic_DNA"/>
</dbReference>
<dbReference type="Proteomes" id="UP001060085">
    <property type="component" value="Linkage Group LG05"/>
</dbReference>
<comment type="caution">
    <text evidence="1">The sequence shown here is derived from an EMBL/GenBank/DDBJ whole genome shotgun (WGS) entry which is preliminary data.</text>
</comment>